<evidence type="ECO:0000313" key="1">
    <source>
        <dbReference type="EMBL" id="CAQ00011.1"/>
    </source>
</evidence>
<reference evidence="1" key="1">
    <citation type="submission" date="2008-01" db="EMBL/GenBank/DDBJ databases">
        <title>Identification and characterization of the capsule biosynthetic locus in Gallibacterium.</title>
        <authorList>
            <person name="Bojesen A.M."/>
            <person name="Kristensen B.M."/>
            <person name="Boyce J.D."/>
            <person name="Soriano E.V."/>
            <person name="Bisgaard M."/>
            <person name="Adler B."/>
        </authorList>
    </citation>
    <scope>NUCLEOTIDE SEQUENCE</scope>
    <source>
        <strain evidence="1">12656-12</strain>
    </source>
</reference>
<protein>
    <submittedName>
        <fullName evidence="1">GcbC protein</fullName>
    </submittedName>
</protein>
<organism evidence="1">
    <name type="scientific">Gallibacterium anatis</name>
    <dbReference type="NCBI Taxonomy" id="750"/>
    <lineage>
        <taxon>Bacteria</taxon>
        <taxon>Pseudomonadati</taxon>
        <taxon>Pseudomonadota</taxon>
        <taxon>Gammaproteobacteria</taxon>
        <taxon>Pasteurellales</taxon>
        <taxon>Pasteurellaceae</taxon>
        <taxon>Gallibacterium</taxon>
    </lineage>
</organism>
<dbReference type="SUPFAM" id="SSF52402">
    <property type="entry name" value="Adenine nucleotide alpha hydrolases-like"/>
    <property type="match status" value="1"/>
</dbReference>
<dbReference type="EMBL" id="AM940149">
    <property type="protein sequence ID" value="CAQ00011.1"/>
    <property type="molecule type" value="Genomic_DNA"/>
</dbReference>
<sequence>MDFLLTVLKSEKQISRLRECAENAKRTIPFQYNINDYYQNKNLRLWVWGGGEGYRCRNGYHLYHGYAINSNGNPIKNTEEYIKNKNKRDILGSYLYIEICENNEVNIVTTKINISPIYYYEDNNIIAISSSPLISSTLLEERQLSTDFIRAILTYSVCFNNSSIFRKINKLMPNEEIRIRNEKLQIQDCRLDFLYDSHLQSLYTNNRKKYWNECFDLLTMYTGIINLFSGDIRFPLSGGKDSRLLLALILNSEAKNKITEIYTNGPDFSPEVLSAKNIANYYKLKYSNIDNSSSISESIYDGIYSKIYNHFFLTYAELSPMDLMFRYNISKSIYLSGQESGLRNIAGRNFFKDERELTSWMYRHLANGDMLNSLNFELVEKNRIEIQEFINKCINEGIDINQIPTLHRVMYRGSRWVSTLGKVLNVIQFSPFLFFNDVVVKYTYNAGSKSRTYEEFHYEMLKRSSYAMIEFPFSEQIWPKELESITGEKINQSIPYRWPEHIKFQQKRGINNLLSDRKEILLKYLNDNYQNNFISGILDIDKINTLLSNELLMGHYQPLWQLIQVLLVKQILDKDNLFRFDKNKKIAPIF</sequence>
<proteinExistence type="predicted"/>
<dbReference type="AlphaFoldDB" id="B7ZG11"/>
<name>B7ZG11_9PAST</name>
<gene>
    <name evidence="1" type="primary">gcbC</name>
</gene>
<accession>B7ZG11</accession>